<sequence>MSETAALARRAYETVEPFHVVAYFNPGIREACSDLGIDQHAFYVGARAAPMGEANAAVVTAAFYNFSPTVIENGWSQALQAGLAEIDDRRYAMLAEQYGTILAGIDPAEIEALAQGFGTVVDGLPLAGRALASAWAASPVPDAPALALWHHVSVLREWRGDNHLAELIGHGLTGLEAGVFHEADLPDPAVRRRVMGRRFFRITRGWSEEQWGEAVARLTARGLVEGEPEAHRLTPEGMALYDEIEAGTDAVSGAAFTDAAEGLIERMRPVSKAVIDAGVLPGSKKA</sequence>
<dbReference type="InterPro" id="IPR054058">
    <property type="entry name" value="HTH_67"/>
</dbReference>
<dbReference type="NCBIfam" id="NF047719">
    <property type="entry name" value="SCO6745_fam_HTH"/>
    <property type="match status" value="1"/>
</dbReference>
<keyword evidence="2" id="KW-1185">Reference proteome</keyword>
<dbReference type="OrthoDB" id="157052at2"/>
<proteinExistence type="predicted"/>
<gene>
    <name evidence="1" type="ORF">SAMN04489793_1214</name>
</gene>
<organism evidence="1 2">
    <name type="scientific">Tsukamurella tyrosinosolvens</name>
    <dbReference type="NCBI Taxonomy" id="57704"/>
    <lineage>
        <taxon>Bacteria</taxon>
        <taxon>Bacillati</taxon>
        <taxon>Actinomycetota</taxon>
        <taxon>Actinomycetes</taxon>
        <taxon>Mycobacteriales</taxon>
        <taxon>Tsukamurellaceae</taxon>
        <taxon>Tsukamurella</taxon>
    </lineage>
</organism>
<evidence type="ECO:0000313" key="1">
    <source>
        <dbReference type="EMBL" id="SEB96458.1"/>
    </source>
</evidence>
<dbReference type="STRING" id="57704.SAMN04489793_1214"/>
<reference evidence="2" key="1">
    <citation type="submission" date="2016-10" db="EMBL/GenBank/DDBJ databases">
        <authorList>
            <person name="Varghese N."/>
            <person name="Submissions S."/>
        </authorList>
    </citation>
    <scope>NUCLEOTIDE SEQUENCE [LARGE SCALE GENOMIC DNA]</scope>
    <source>
        <strain evidence="2">DSM 44234</strain>
    </source>
</reference>
<name>A0A1H4NNP3_TSUTY</name>
<evidence type="ECO:0000313" key="2">
    <source>
        <dbReference type="Proteomes" id="UP000182241"/>
    </source>
</evidence>
<dbReference type="AlphaFoldDB" id="A0A1H4NNP3"/>
<dbReference type="RefSeq" id="WP_068740961.1">
    <property type="nucleotide sequence ID" value="NZ_FNSA01000003.1"/>
</dbReference>
<accession>A0A1H4NNP3</accession>
<evidence type="ECO:0008006" key="3">
    <source>
        <dbReference type="Google" id="ProtNLM"/>
    </source>
</evidence>
<dbReference type="EMBL" id="FNSA01000003">
    <property type="protein sequence ID" value="SEB96458.1"/>
    <property type="molecule type" value="Genomic_DNA"/>
</dbReference>
<dbReference type="Proteomes" id="UP000182241">
    <property type="component" value="Unassembled WGS sequence"/>
</dbReference>
<protein>
    <recommendedName>
        <fullName evidence="3">SalK</fullName>
    </recommendedName>
</protein>
<dbReference type="Pfam" id="PF21863">
    <property type="entry name" value="HTH_67"/>
    <property type="match status" value="1"/>
</dbReference>